<dbReference type="AlphaFoldDB" id="A0A162SZT3"/>
<dbReference type="STRING" id="1121326.CLMAG_18760"/>
<dbReference type="Proteomes" id="UP000076603">
    <property type="component" value="Unassembled WGS sequence"/>
</dbReference>
<sequence>MIYNEKNEYKYHHGHDHVNEVLIECDCKLNLCKDEETLKILLDHWVEHNESHEEGFKEWVQKAKSMGKLETAEFILKAIEFMQEADEMLRDAKKNM</sequence>
<gene>
    <name evidence="2" type="ORF">CLMAG_18760</name>
</gene>
<proteinExistence type="predicted"/>
<evidence type="ECO:0000313" key="2">
    <source>
        <dbReference type="EMBL" id="KZL92070.1"/>
    </source>
</evidence>
<dbReference type="EMBL" id="LWAE01000002">
    <property type="protein sequence ID" value="KZL92070.1"/>
    <property type="molecule type" value="Genomic_DNA"/>
</dbReference>
<comment type="caution">
    <text evidence="2">The sequence shown here is derived from an EMBL/GenBank/DDBJ whole genome shotgun (WGS) entry which is preliminary data.</text>
</comment>
<keyword evidence="3" id="KW-1185">Reference proteome</keyword>
<evidence type="ECO:0000259" key="1">
    <source>
        <dbReference type="Pfam" id="PF26551"/>
    </source>
</evidence>
<feature type="domain" description="DUF8180" evidence="1">
    <location>
        <begin position="38"/>
        <end position="96"/>
    </location>
</feature>
<reference evidence="2 3" key="1">
    <citation type="submission" date="2016-04" db="EMBL/GenBank/DDBJ databases">
        <title>Genome sequence of Clostridium magnum DSM 2767.</title>
        <authorList>
            <person name="Poehlein A."/>
            <person name="Uhlig R."/>
            <person name="Fischer R."/>
            <person name="Bahl H."/>
            <person name="Daniel R."/>
        </authorList>
    </citation>
    <scope>NUCLEOTIDE SEQUENCE [LARGE SCALE GENOMIC DNA]</scope>
    <source>
        <strain evidence="2 3">DSM 2767</strain>
    </source>
</reference>
<accession>A0A162SZT3</accession>
<dbReference type="Pfam" id="PF26551">
    <property type="entry name" value="DUF8180"/>
    <property type="match status" value="1"/>
</dbReference>
<protein>
    <recommendedName>
        <fullName evidence="1">DUF8180 domain-containing protein</fullName>
    </recommendedName>
</protein>
<organism evidence="2 3">
    <name type="scientific">Clostridium magnum DSM 2767</name>
    <dbReference type="NCBI Taxonomy" id="1121326"/>
    <lineage>
        <taxon>Bacteria</taxon>
        <taxon>Bacillati</taxon>
        <taxon>Bacillota</taxon>
        <taxon>Clostridia</taxon>
        <taxon>Eubacteriales</taxon>
        <taxon>Clostridiaceae</taxon>
        <taxon>Clostridium</taxon>
    </lineage>
</organism>
<name>A0A162SZT3_9CLOT</name>
<dbReference type="OrthoDB" id="1779770at2"/>
<dbReference type="RefSeq" id="WP_066621270.1">
    <property type="nucleotide sequence ID" value="NZ_FQXL01000004.1"/>
</dbReference>
<evidence type="ECO:0000313" key="3">
    <source>
        <dbReference type="Proteomes" id="UP000076603"/>
    </source>
</evidence>
<dbReference type="PATRIC" id="fig|1121326.3.peg.1865"/>
<dbReference type="InterPro" id="IPR058493">
    <property type="entry name" value="DUF8180"/>
</dbReference>